<evidence type="ECO:0000313" key="3">
    <source>
        <dbReference type="EMBL" id="TEW66793.1"/>
    </source>
</evidence>
<comment type="caution">
    <text evidence="3">The sequence shown here is derived from an EMBL/GenBank/DDBJ whole genome shotgun (WGS) entry which is preliminary data.</text>
</comment>
<evidence type="ECO:0000313" key="5">
    <source>
        <dbReference type="Proteomes" id="UP000583101"/>
    </source>
</evidence>
<evidence type="ECO:0000313" key="4">
    <source>
        <dbReference type="Proteomes" id="UP000297248"/>
    </source>
</evidence>
<proteinExistence type="predicted"/>
<accession>A0A4Y8AE22</accession>
<protein>
    <recommendedName>
        <fullName evidence="6">DUF5045 domain-containing protein</fullName>
    </recommendedName>
</protein>
<gene>
    <name evidence="3" type="ORF">E2R65_10280</name>
    <name evidence="2" type="ORF">GGR35_003939</name>
</gene>
<evidence type="ECO:0008006" key="6">
    <source>
        <dbReference type="Google" id="ProtNLM"/>
    </source>
</evidence>
<dbReference type="EMBL" id="JACIEG010000009">
    <property type="protein sequence ID" value="MBB3971311.1"/>
    <property type="molecule type" value="Genomic_DNA"/>
</dbReference>
<evidence type="ECO:0000313" key="2">
    <source>
        <dbReference type="EMBL" id="MBB3971311.1"/>
    </source>
</evidence>
<dbReference type="Proteomes" id="UP000583101">
    <property type="component" value="Unassembled WGS sequence"/>
</dbReference>
<keyword evidence="5" id="KW-1185">Reference proteome</keyword>
<dbReference type="Proteomes" id="UP000297248">
    <property type="component" value="Unassembled WGS sequence"/>
</dbReference>
<evidence type="ECO:0000256" key="1">
    <source>
        <dbReference type="SAM" id="SignalP"/>
    </source>
</evidence>
<sequence length="259" mass="29573">MKIKHLTLLVCCLTATTSFAQSVINDEALRYQQQRMVFQQWDQNKFKPTSGFLGLNPYYWLTWGWFYPNYHKTDLRPLSANGPQTQRLALVGAMNTTDNNYKLQSDTVRNTALSQIAAQSGLISGTDPLWLLYYSNELKPVLNNSMLSILAGLSPQVSVKLVNEGLYAWYKNELDRLKERVQGARSADMDRGSRILAYHRLLMEYRKLAGIWAIRTSLAQTTLDMTTRQQALKNGQGIVTEWTPHSDNEIANKVLQHVQ</sequence>
<feature type="chain" id="PRO_5044616493" description="DUF5045 domain-containing protein" evidence="1">
    <location>
        <begin position="21"/>
        <end position="259"/>
    </location>
</feature>
<reference evidence="2 5" key="3">
    <citation type="submission" date="2020-08" db="EMBL/GenBank/DDBJ databases">
        <title>Genomic Encyclopedia of Type Strains, Phase IV (KMG-IV): sequencing the most valuable type-strain genomes for metagenomic binning, comparative biology and taxonomic classification.</title>
        <authorList>
            <person name="Goeker M."/>
        </authorList>
    </citation>
    <scope>NUCLEOTIDE SEQUENCE [LARGE SCALE GENOMIC DNA]</scope>
    <source>
        <strain evidence="2 5">DSM 100995</strain>
    </source>
</reference>
<reference evidence="3 4" key="1">
    <citation type="journal article" date="2016" name="Int. J. Syst. Evol. Microbiol.">
        <title>Proposal of Mucilaginibacter phyllosphaerae sp. nov. isolated from the phyllosphere of Galium album.</title>
        <authorList>
            <person name="Aydogan E.L."/>
            <person name="Busse H.J."/>
            <person name="Moser G."/>
            <person name="Muller C."/>
            <person name="Kampfer P."/>
            <person name="Glaeser S.P."/>
        </authorList>
    </citation>
    <scope>NUCLEOTIDE SEQUENCE [LARGE SCALE GENOMIC DNA]</scope>
    <source>
        <strain evidence="3 4">PP-F2FG21</strain>
    </source>
</reference>
<dbReference type="RefSeq" id="WP_134336398.1">
    <property type="nucleotide sequence ID" value="NZ_BMCZ01000003.1"/>
</dbReference>
<keyword evidence="1" id="KW-0732">Signal</keyword>
<dbReference type="OrthoDB" id="1265092at2"/>
<dbReference type="EMBL" id="SNQG01000003">
    <property type="protein sequence ID" value="TEW66793.1"/>
    <property type="molecule type" value="Genomic_DNA"/>
</dbReference>
<name>A0A4Y8AE22_9SPHI</name>
<feature type="signal peptide" evidence="1">
    <location>
        <begin position="1"/>
        <end position="20"/>
    </location>
</feature>
<reference evidence="3" key="2">
    <citation type="submission" date="2019-03" db="EMBL/GenBank/DDBJ databases">
        <authorList>
            <person name="Yan Y.-Q."/>
            <person name="Du Z.-J."/>
        </authorList>
    </citation>
    <scope>NUCLEOTIDE SEQUENCE</scope>
    <source>
        <strain evidence="3">PP-F2FG21</strain>
    </source>
</reference>
<organism evidence="3 4">
    <name type="scientific">Mucilaginibacter phyllosphaerae</name>
    <dbReference type="NCBI Taxonomy" id="1812349"/>
    <lineage>
        <taxon>Bacteria</taxon>
        <taxon>Pseudomonadati</taxon>
        <taxon>Bacteroidota</taxon>
        <taxon>Sphingobacteriia</taxon>
        <taxon>Sphingobacteriales</taxon>
        <taxon>Sphingobacteriaceae</taxon>
        <taxon>Mucilaginibacter</taxon>
    </lineage>
</organism>
<dbReference type="AlphaFoldDB" id="A0A4Y8AE22"/>